<gene>
    <name evidence="2" type="ORF">METZ01_LOCUS344234</name>
</gene>
<reference evidence="2" key="1">
    <citation type="submission" date="2018-05" db="EMBL/GenBank/DDBJ databases">
        <authorList>
            <person name="Lanie J.A."/>
            <person name="Ng W.-L."/>
            <person name="Kazmierczak K.M."/>
            <person name="Andrzejewski T.M."/>
            <person name="Davidsen T.M."/>
            <person name="Wayne K.J."/>
            <person name="Tettelin H."/>
            <person name="Glass J.I."/>
            <person name="Rusch D."/>
            <person name="Podicherti R."/>
            <person name="Tsui H.-C.T."/>
            <person name="Winkler M.E."/>
        </authorList>
    </citation>
    <scope>NUCLEOTIDE SEQUENCE</scope>
</reference>
<evidence type="ECO:0000256" key="1">
    <source>
        <dbReference type="SAM" id="MobiDB-lite"/>
    </source>
</evidence>
<organism evidence="2">
    <name type="scientific">marine metagenome</name>
    <dbReference type="NCBI Taxonomy" id="408172"/>
    <lineage>
        <taxon>unclassified sequences</taxon>
        <taxon>metagenomes</taxon>
        <taxon>ecological metagenomes</taxon>
    </lineage>
</organism>
<name>A0A382R2H2_9ZZZZ</name>
<feature type="compositionally biased region" description="Basic and acidic residues" evidence="1">
    <location>
        <begin position="1"/>
        <end position="22"/>
    </location>
</feature>
<dbReference type="EMBL" id="UINC01118324">
    <property type="protein sequence ID" value="SVC91380.1"/>
    <property type="molecule type" value="Genomic_DNA"/>
</dbReference>
<accession>A0A382R2H2</accession>
<feature type="region of interest" description="Disordered" evidence="1">
    <location>
        <begin position="1"/>
        <end position="35"/>
    </location>
</feature>
<dbReference type="AlphaFoldDB" id="A0A382R2H2"/>
<proteinExistence type="predicted"/>
<feature type="non-terminal residue" evidence="2">
    <location>
        <position position="35"/>
    </location>
</feature>
<protein>
    <submittedName>
        <fullName evidence="2">Uncharacterized protein</fullName>
    </submittedName>
</protein>
<evidence type="ECO:0000313" key="2">
    <source>
        <dbReference type="EMBL" id="SVC91380.1"/>
    </source>
</evidence>
<sequence length="35" mass="3913">MSTSERDQENERALLSYREKPACKTNGDVGNTPTN</sequence>